<accession>A0ABV4S6E8</accession>
<evidence type="ECO:0000256" key="2">
    <source>
        <dbReference type="ARBA" id="ARBA00004760"/>
    </source>
</evidence>
<dbReference type="Pfam" id="PF13506">
    <property type="entry name" value="Glyco_transf_21"/>
    <property type="match status" value="1"/>
</dbReference>
<evidence type="ECO:0000256" key="6">
    <source>
        <dbReference type="ARBA" id="ARBA00022692"/>
    </source>
</evidence>
<comment type="pathway">
    <text evidence="3">Sphingolipid metabolism.</text>
</comment>
<protein>
    <submittedName>
        <fullName evidence="10">Glycosyltransferase</fullName>
    </submittedName>
</protein>
<dbReference type="Proteomes" id="UP001571581">
    <property type="component" value="Unassembled WGS sequence"/>
</dbReference>
<evidence type="ECO:0000256" key="9">
    <source>
        <dbReference type="SAM" id="Phobius"/>
    </source>
</evidence>
<gene>
    <name evidence="10" type="ORF">ACEG17_07085</name>
</gene>
<keyword evidence="8 9" id="KW-0472">Membrane</keyword>
<dbReference type="RefSeq" id="WP_372583141.1">
    <property type="nucleotide sequence ID" value="NZ_JBGORW010000008.1"/>
</dbReference>
<feature type="transmembrane region" description="Helical" evidence="9">
    <location>
        <begin position="285"/>
        <end position="304"/>
    </location>
</feature>
<evidence type="ECO:0000256" key="3">
    <source>
        <dbReference type="ARBA" id="ARBA00004991"/>
    </source>
</evidence>
<dbReference type="InterPro" id="IPR029044">
    <property type="entry name" value="Nucleotide-diphossugar_trans"/>
</dbReference>
<keyword evidence="5" id="KW-0808">Transferase</keyword>
<feature type="transmembrane region" description="Helical" evidence="9">
    <location>
        <begin position="310"/>
        <end position="333"/>
    </location>
</feature>
<keyword evidence="11" id="KW-1185">Reference proteome</keyword>
<dbReference type="Gene3D" id="3.90.550.10">
    <property type="entry name" value="Spore Coat Polysaccharide Biosynthesis Protein SpsA, Chain A"/>
    <property type="match status" value="1"/>
</dbReference>
<keyword evidence="6 9" id="KW-0812">Transmembrane</keyword>
<evidence type="ECO:0000256" key="8">
    <source>
        <dbReference type="ARBA" id="ARBA00023136"/>
    </source>
</evidence>
<evidence type="ECO:0000313" key="10">
    <source>
        <dbReference type="EMBL" id="MFA3799947.1"/>
    </source>
</evidence>
<dbReference type="SUPFAM" id="SSF53448">
    <property type="entry name" value="Nucleotide-diphospho-sugar transferases"/>
    <property type="match status" value="1"/>
</dbReference>
<evidence type="ECO:0000256" key="5">
    <source>
        <dbReference type="ARBA" id="ARBA00022679"/>
    </source>
</evidence>
<dbReference type="PANTHER" id="PTHR12726">
    <property type="entry name" value="CERAMIDE GLUCOSYLTRANSFERASE"/>
    <property type="match status" value="1"/>
</dbReference>
<evidence type="ECO:0000256" key="4">
    <source>
        <dbReference type="ARBA" id="ARBA00022676"/>
    </source>
</evidence>
<dbReference type="EMBL" id="JBGORW010000008">
    <property type="protein sequence ID" value="MFA3799947.1"/>
    <property type="molecule type" value="Genomic_DNA"/>
</dbReference>
<comment type="pathway">
    <text evidence="2">Lipid metabolism; sphingolipid metabolism.</text>
</comment>
<keyword evidence="4" id="KW-0328">Glycosyltransferase</keyword>
<dbReference type="InterPro" id="IPR025993">
    <property type="entry name" value="Ceramide_glucosylTrfase"/>
</dbReference>
<proteinExistence type="predicted"/>
<reference evidence="10 11" key="1">
    <citation type="submission" date="2024-07" db="EMBL/GenBank/DDBJ databases">
        <authorList>
            <person name="Li X.-J."/>
            <person name="Wang X."/>
        </authorList>
    </citation>
    <scope>NUCLEOTIDE SEQUENCE [LARGE SCALE GENOMIC DNA]</scope>
    <source>
        <strain evidence="10 11">DSM 23441</strain>
    </source>
</reference>
<feature type="transmembrane region" description="Helical" evidence="9">
    <location>
        <begin position="6"/>
        <end position="27"/>
    </location>
</feature>
<evidence type="ECO:0000313" key="11">
    <source>
        <dbReference type="Proteomes" id="UP001571581"/>
    </source>
</evidence>
<evidence type="ECO:0000256" key="7">
    <source>
        <dbReference type="ARBA" id="ARBA00022989"/>
    </source>
</evidence>
<comment type="caution">
    <text evidence="10">The sequence shown here is derived from an EMBL/GenBank/DDBJ whole genome shotgun (WGS) entry which is preliminary data.</text>
</comment>
<sequence length="392" mass="46128">MTVLFNFLLILAVILLILKLIFSFVYFKRINSLEKNKIDESKYTVVQPILSGDIRLEDDLSANLKNTNDMKFIWLVDKSDSLARQTVENILKNKNYSSRVEVCYLDDVPQEVNPKVFKLSQAIKKIKTEYTVILDDDAVIDRKKLDELSIYEKDKAEWIVTGIPYNYNIKGFYSKLISAFINSNSIFSYFSMSFLKENKTINGMFYILRTDILKKYSAFEEIKYWLCDDLALATYLLSKNVKIIQSTIFCNVRNTVPNFRKYILLMKRWLLFSNVYMKNAFSIKFLFIILLPVFLPAILLFLSFYLGINYFIMIIALFIGKVGLFHIVRLFIYQSEIQKKGNFFHKADESPYELISEFLLPFILVYTLLTPPVIIWRNKKIRVKDGKIHYEV</sequence>
<feature type="transmembrane region" description="Helical" evidence="9">
    <location>
        <begin position="354"/>
        <end position="376"/>
    </location>
</feature>
<name>A0ABV4S6E8_9FUSO</name>
<comment type="subcellular location">
    <subcellularLocation>
        <location evidence="1">Membrane</location>
        <topology evidence="1">Multi-pass membrane protein</topology>
    </subcellularLocation>
</comment>
<organism evidence="10 11">
    <name type="scientific">Leptotrichia hongkongensis</name>
    <dbReference type="NCBI Taxonomy" id="554406"/>
    <lineage>
        <taxon>Bacteria</taxon>
        <taxon>Fusobacteriati</taxon>
        <taxon>Fusobacteriota</taxon>
        <taxon>Fusobacteriia</taxon>
        <taxon>Fusobacteriales</taxon>
        <taxon>Leptotrichiaceae</taxon>
        <taxon>Leptotrichia</taxon>
    </lineage>
</organism>
<keyword evidence="7 9" id="KW-1133">Transmembrane helix</keyword>
<dbReference type="PANTHER" id="PTHR12726:SF0">
    <property type="entry name" value="CERAMIDE GLUCOSYLTRANSFERASE"/>
    <property type="match status" value="1"/>
</dbReference>
<evidence type="ECO:0000256" key="1">
    <source>
        <dbReference type="ARBA" id="ARBA00004141"/>
    </source>
</evidence>